<dbReference type="PROSITE" id="PS01031">
    <property type="entry name" value="SHSP"/>
    <property type="match status" value="1"/>
</dbReference>
<evidence type="ECO:0000259" key="3">
    <source>
        <dbReference type="PROSITE" id="PS01031"/>
    </source>
</evidence>
<proteinExistence type="inferred from homology"/>
<name>A0A7G5XJC5_9BACT</name>
<dbReference type="InterPro" id="IPR008978">
    <property type="entry name" value="HSP20-like_chaperone"/>
</dbReference>
<reference evidence="5" key="1">
    <citation type="submission" date="2020-08" db="EMBL/GenBank/DDBJ databases">
        <title>Lacibacter sp. S13-6-6 genome sequencing.</title>
        <authorList>
            <person name="Jin L."/>
        </authorList>
    </citation>
    <scope>NUCLEOTIDE SEQUENCE [LARGE SCALE GENOMIC DNA]</scope>
    <source>
        <strain evidence="5">S13-6-6</strain>
    </source>
</reference>
<dbReference type="Proteomes" id="UP000515344">
    <property type="component" value="Chromosome"/>
</dbReference>
<keyword evidence="5" id="KW-1185">Reference proteome</keyword>
<dbReference type="Pfam" id="PF00011">
    <property type="entry name" value="HSP20"/>
    <property type="match status" value="1"/>
</dbReference>
<organism evidence="4 5">
    <name type="scientific">Lacibacter sediminis</name>
    <dbReference type="NCBI Taxonomy" id="2760713"/>
    <lineage>
        <taxon>Bacteria</taxon>
        <taxon>Pseudomonadati</taxon>
        <taxon>Bacteroidota</taxon>
        <taxon>Chitinophagia</taxon>
        <taxon>Chitinophagales</taxon>
        <taxon>Chitinophagaceae</taxon>
        <taxon>Lacibacter</taxon>
    </lineage>
</organism>
<evidence type="ECO:0000313" key="4">
    <source>
        <dbReference type="EMBL" id="QNA45578.1"/>
    </source>
</evidence>
<dbReference type="RefSeq" id="WP_182804755.1">
    <property type="nucleotide sequence ID" value="NZ_CP060007.1"/>
</dbReference>
<dbReference type="AlphaFoldDB" id="A0A7G5XJC5"/>
<dbReference type="KEGG" id="lacs:H4075_05075"/>
<sequence>MEHYSSKSSVHYIYPGEYTPLPELERLAEELKLHREGTVVQPLVNVRDRTESFTIEVAIPGVKRENFLIAVKDHVLSIALFVKSSVDCITENFHLHEFNYDCFDRHILLPENVNPELASASYKEGLLHIYIPKESAPVKTEALRIVVY</sequence>
<evidence type="ECO:0000256" key="1">
    <source>
        <dbReference type="PROSITE-ProRule" id="PRU00285"/>
    </source>
</evidence>
<dbReference type="InterPro" id="IPR002068">
    <property type="entry name" value="A-crystallin/Hsp20_dom"/>
</dbReference>
<gene>
    <name evidence="4" type="ORF">H4075_05075</name>
</gene>
<dbReference type="CDD" id="cd06464">
    <property type="entry name" value="ACD_sHsps-like"/>
    <property type="match status" value="1"/>
</dbReference>
<accession>A0A7G5XJC5</accession>
<evidence type="ECO:0000313" key="5">
    <source>
        <dbReference type="Proteomes" id="UP000515344"/>
    </source>
</evidence>
<evidence type="ECO:0000256" key="2">
    <source>
        <dbReference type="RuleBase" id="RU003616"/>
    </source>
</evidence>
<dbReference type="Gene3D" id="2.60.40.790">
    <property type="match status" value="1"/>
</dbReference>
<comment type="similarity">
    <text evidence="1 2">Belongs to the small heat shock protein (HSP20) family.</text>
</comment>
<feature type="domain" description="SHSP" evidence="3">
    <location>
        <begin position="34"/>
        <end position="148"/>
    </location>
</feature>
<dbReference type="SUPFAM" id="SSF49764">
    <property type="entry name" value="HSP20-like chaperones"/>
    <property type="match status" value="1"/>
</dbReference>
<protein>
    <submittedName>
        <fullName evidence="4">Hsp20/alpha crystallin family protein</fullName>
    </submittedName>
</protein>
<dbReference type="EMBL" id="CP060007">
    <property type="protein sequence ID" value="QNA45578.1"/>
    <property type="molecule type" value="Genomic_DNA"/>
</dbReference>